<evidence type="ECO:0000313" key="2">
    <source>
        <dbReference type="Proteomes" id="UP001165586"/>
    </source>
</evidence>
<organism evidence="1 2">
    <name type="scientific">Herbiconiux daphne</name>
    <dbReference type="NCBI Taxonomy" id="2970914"/>
    <lineage>
        <taxon>Bacteria</taxon>
        <taxon>Bacillati</taxon>
        <taxon>Actinomycetota</taxon>
        <taxon>Actinomycetes</taxon>
        <taxon>Micrococcales</taxon>
        <taxon>Microbacteriaceae</taxon>
        <taxon>Herbiconiux</taxon>
    </lineage>
</organism>
<reference evidence="1" key="1">
    <citation type="submission" date="2022-08" db="EMBL/GenBank/DDBJ databases">
        <authorList>
            <person name="Deng Y."/>
            <person name="Han X.-F."/>
            <person name="Zhang Y.-Q."/>
        </authorList>
    </citation>
    <scope>NUCLEOTIDE SEQUENCE</scope>
    <source>
        <strain evidence="1">CPCC 203386</strain>
    </source>
</reference>
<protein>
    <submittedName>
        <fullName evidence="1">Uncharacterized protein</fullName>
    </submittedName>
</protein>
<keyword evidence="2" id="KW-1185">Reference proteome</keyword>
<accession>A0ABT2HBX3</accession>
<proteinExistence type="predicted"/>
<dbReference type="EMBL" id="JANLCJ010000665">
    <property type="protein sequence ID" value="MCS5737394.1"/>
    <property type="molecule type" value="Genomic_DNA"/>
</dbReference>
<dbReference type="Proteomes" id="UP001165586">
    <property type="component" value="Unassembled WGS sequence"/>
</dbReference>
<evidence type="ECO:0000313" key="1">
    <source>
        <dbReference type="EMBL" id="MCS5737394.1"/>
    </source>
</evidence>
<feature type="non-terminal residue" evidence="1">
    <location>
        <position position="122"/>
    </location>
</feature>
<name>A0ABT2HBX3_9MICO</name>
<dbReference type="RefSeq" id="WP_259543783.1">
    <property type="nucleotide sequence ID" value="NZ_JANLCJ010000665.1"/>
</dbReference>
<sequence>MSVLATVVNHNGQTVEMDKPCFGFMSYIHMWNEDEDWDDDYDEDEEREYPIDGFDSNQLKELIYHAHPFQHMNVPVEDRKLAYNGVLDAVQKLPQWYADVKFEPVGDPSKNHFELDITFPLP</sequence>
<gene>
    <name evidence="1" type="ORF">N1032_27045</name>
</gene>
<comment type="caution">
    <text evidence="1">The sequence shown here is derived from an EMBL/GenBank/DDBJ whole genome shotgun (WGS) entry which is preliminary data.</text>
</comment>